<organism evidence="5 6">
    <name type="scientific">Bifidobacterium hominis</name>
    <dbReference type="NCBI Taxonomy" id="3133177"/>
    <lineage>
        <taxon>Bacteria</taxon>
        <taxon>Bacillati</taxon>
        <taxon>Actinomycetota</taxon>
        <taxon>Actinomycetes</taxon>
        <taxon>Bifidobacteriales</taxon>
        <taxon>Bifidobacteriaceae</taxon>
        <taxon>Bifidobacterium</taxon>
    </lineage>
</organism>
<dbReference type="GO" id="GO:0003677">
    <property type="term" value="F:DNA binding"/>
    <property type="evidence" value="ECO:0007669"/>
    <property type="project" value="UniProtKB-KW"/>
</dbReference>
<dbReference type="EMBL" id="JBBMFR010000011">
    <property type="protein sequence ID" value="MEQ2397750.1"/>
    <property type="molecule type" value="Genomic_DNA"/>
</dbReference>
<reference evidence="5 6" key="1">
    <citation type="submission" date="2024-03" db="EMBL/GenBank/DDBJ databases">
        <title>Human intestinal bacterial collection.</title>
        <authorList>
            <person name="Pauvert C."/>
            <person name="Hitch T.C.A."/>
            <person name="Clavel T."/>
        </authorList>
    </citation>
    <scope>NUCLEOTIDE SEQUENCE [LARGE SCALE GENOMIC DNA]</scope>
    <source>
        <strain evidence="5 6">CLA-AA-H311</strain>
    </source>
</reference>
<dbReference type="InterPro" id="IPR046335">
    <property type="entry name" value="LacI/GalR-like_sensor"/>
</dbReference>
<dbReference type="PANTHER" id="PTHR30146">
    <property type="entry name" value="LACI-RELATED TRANSCRIPTIONAL REPRESSOR"/>
    <property type="match status" value="1"/>
</dbReference>
<gene>
    <name evidence="5" type="ORF">WMO36_07740</name>
</gene>
<accession>A0ABV1CD28</accession>
<evidence type="ECO:0000313" key="5">
    <source>
        <dbReference type="EMBL" id="MEQ2397750.1"/>
    </source>
</evidence>
<protein>
    <submittedName>
        <fullName evidence="5">LacI family DNA-binding transcriptional regulator</fullName>
    </submittedName>
</protein>
<dbReference type="InterPro" id="IPR000843">
    <property type="entry name" value="HTH_LacI"/>
</dbReference>
<comment type="caution">
    <text evidence="5">The sequence shown here is derived from an EMBL/GenBank/DDBJ whole genome shotgun (WGS) entry which is preliminary data.</text>
</comment>
<sequence length="388" mass="41452">MVTMSEVAKAAGVSRATASYALRGDPRIAPDTAQKVLNAANELKYTANLSARSLRSGHNGVIGVAIFELDRPYPSEMSAAISREATKHGLQTIVQQTSISKDSEIGILKKVTSQLCDGMIFSPSNVSDQEIRILAGGKPIVLLDALSHSPMFDTINTPCETGAQAAIDHLINVGCRNILVIGAGGPLEQTDGTIAGEHQDDATYDVTQPMLAKTSQDASVSDRRAYGCLQSFAEHGMPITTSTFLPMPRWDEDAARSVGRQIARAMQGEDATSRVKQPGMAPRPVPHDVDGIFCMTDTIALGVMRGLADCGVNVPRDVKVIGFDGISEGEYSIPSLTTISTDLGDLAKQAVSQLLDRINNPDSGREPEIITARYQLIERESTNTPTSK</sequence>
<evidence type="ECO:0000259" key="4">
    <source>
        <dbReference type="PROSITE" id="PS50932"/>
    </source>
</evidence>
<dbReference type="CDD" id="cd06267">
    <property type="entry name" value="PBP1_LacI_sugar_binding-like"/>
    <property type="match status" value="1"/>
</dbReference>
<dbReference type="SUPFAM" id="SSF53822">
    <property type="entry name" value="Periplasmic binding protein-like I"/>
    <property type="match status" value="1"/>
</dbReference>
<evidence type="ECO:0000313" key="6">
    <source>
        <dbReference type="Proteomes" id="UP001462554"/>
    </source>
</evidence>
<dbReference type="Proteomes" id="UP001462554">
    <property type="component" value="Unassembled WGS sequence"/>
</dbReference>
<dbReference type="SMART" id="SM00354">
    <property type="entry name" value="HTH_LACI"/>
    <property type="match status" value="1"/>
</dbReference>
<dbReference type="PROSITE" id="PS50932">
    <property type="entry name" value="HTH_LACI_2"/>
    <property type="match status" value="1"/>
</dbReference>
<keyword evidence="3" id="KW-0804">Transcription</keyword>
<name>A0ABV1CD28_9BIFI</name>
<keyword evidence="1" id="KW-0805">Transcription regulation</keyword>
<dbReference type="Gene3D" id="3.40.50.2300">
    <property type="match status" value="3"/>
</dbReference>
<dbReference type="InterPro" id="IPR010982">
    <property type="entry name" value="Lambda_DNA-bd_dom_sf"/>
</dbReference>
<dbReference type="CDD" id="cd01392">
    <property type="entry name" value="HTH_LacI"/>
    <property type="match status" value="1"/>
</dbReference>
<evidence type="ECO:0000256" key="2">
    <source>
        <dbReference type="ARBA" id="ARBA00023125"/>
    </source>
</evidence>
<dbReference type="PROSITE" id="PS00356">
    <property type="entry name" value="HTH_LACI_1"/>
    <property type="match status" value="1"/>
</dbReference>
<dbReference type="Pfam" id="PF00356">
    <property type="entry name" value="LacI"/>
    <property type="match status" value="1"/>
</dbReference>
<proteinExistence type="predicted"/>
<evidence type="ECO:0000256" key="3">
    <source>
        <dbReference type="ARBA" id="ARBA00023163"/>
    </source>
</evidence>
<dbReference type="SUPFAM" id="SSF47413">
    <property type="entry name" value="lambda repressor-like DNA-binding domains"/>
    <property type="match status" value="1"/>
</dbReference>
<keyword evidence="2 5" id="KW-0238">DNA-binding</keyword>
<dbReference type="InterPro" id="IPR028082">
    <property type="entry name" value="Peripla_BP_I"/>
</dbReference>
<dbReference type="Gene3D" id="1.10.260.40">
    <property type="entry name" value="lambda repressor-like DNA-binding domains"/>
    <property type="match status" value="1"/>
</dbReference>
<evidence type="ECO:0000256" key="1">
    <source>
        <dbReference type="ARBA" id="ARBA00023015"/>
    </source>
</evidence>
<feature type="domain" description="HTH lacI-type" evidence="4">
    <location>
        <begin position="2"/>
        <end position="56"/>
    </location>
</feature>
<keyword evidence="6" id="KW-1185">Reference proteome</keyword>
<dbReference type="PANTHER" id="PTHR30146:SF109">
    <property type="entry name" value="HTH-TYPE TRANSCRIPTIONAL REGULATOR GALS"/>
    <property type="match status" value="1"/>
</dbReference>
<dbReference type="RefSeq" id="WP_187324896.1">
    <property type="nucleotide sequence ID" value="NZ_JBBMFR010000011.1"/>
</dbReference>
<dbReference type="Pfam" id="PF13377">
    <property type="entry name" value="Peripla_BP_3"/>
    <property type="match status" value="1"/>
</dbReference>